<dbReference type="AlphaFoldDB" id="A0A9P6QZF0"/>
<evidence type="ECO:0000256" key="1">
    <source>
        <dbReference type="SAM" id="MobiDB-lite"/>
    </source>
</evidence>
<sequence length="352" mass="38444">MAVASITFIHMDGQGGMTTEDMDLDEDSEVKGLYSLTQFIRDNEPNSFAPGGSDGTISDGTISNGTISNEFDGEGDDGQDEGREDDEEIDSQGNITQAAARVGIPRTTVQRKVAQFEEDPEKCLPGRTPSALKPGTTAGLMEVHTIYICDFLNSNPTAHLGVVLDALIQQFPDLKTSKTALHRHIQDHCRYTLKRAVMISDHRNAQETLDKREAWAKEWTERQEEFALGSVFIDEAGFHTHQLRSVAWSPKGKRACIKAPSNRGRSITIFGAICIQGTVKISARLPMASKKRKVVGGSKTGKGRSISGGTGTKANHYLEFITSVMDELDLHNLQGCNLVMDNAAIHKTKALL</sequence>
<reference evidence="3" key="1">
    <citation type="journal article" date="2020" name="Fungal Divers.">
        <title>Resolving the Mortierellaceae phylogeny through synthesis of multi-gene phylogenetics and phylogenomics.</title>
        <authorList>
            <person name="Vandepol N."/>
            <person name="Liber J."/>
            <person name="Desiro A."/>
            <person name="Na H."/>
            <person name="Kennedy M."/>
            <person name="Barry K."/>
            <person name="Grigoriev I.V."/>
            <person name="Miller A.N."/>
            <person name="O'Donnell K."/>
            <person name="Stajich J.E."/>
            <person name="Bonito G."/>
        </authorList>
    </citation>
    <scope>NUCLEOTIDE SEQUENCE</scope>
    <source>
        <strain evidence="3">REB-010B</strain>
    </source>
</reference>
<dbReference type="Proteomes" id="UP000738325">
    <property type="component" value="Unassembled WGS sequence"/>
</dbReference>
<comment type="caution">
    <text evidence="3">The sequence shown here is derived from an EMBL/GenBank/DDBJ whole genome shotgun (WGS) entry which is preliminary data.</text>
</comment>
<proteinExistence type="predicted"/>
<protein>
    <recommendedName>
        <fullName evidence="2">DNA binding HTH domain-containing protein</fullName>
    </recommendedName>
</protein>
<feature type="compositionally biased region" description="Acidic residues" evidence="1">
    <location>
        <begin position="71"/>
        <end position="90"/>
    </location>
</feature>
<dbReference type="Gene3D" id="3.30.420.10">
    <property type="entry name" value="Ribonuclease H-like superfamily/Ribonuclease H"/>
    <property type="match status" value="1"/>
</dbReference>
<dbReference type="Pfam" id="PF02954">
    <property type="entry name" value="HTH_8"/>
    <property type="match status" value="1"/>
</dbReference>
<dbReference type="InterPro" id="IPR036397">
    <property type="entry name" value="RNaseH_sf"/>
</dbReference>
<feature type="region of interest" description="Disordered" evidence="1">
    <location>
        <begin position="42"/>
        <end position="94"/>
    </location>
</feature>
<dbReference type="GO" id="GO:0043565">
    <property type="term" value="F:sequence-specific DNA binding"/>
    <property type="evidence" value="ECO:0007669"/>
    <property type="project" value="InterPro"/>
</dbReference>
<evidence type="ECO:0000259" key="2">
    <source>
        <dbReference type="Pfam" id="PF02954"/>
    </source>
</evidence>
<name>A0A9P6QZF0_9FUNG</name>
<feature type="non-terminal residue" evidence="3">
    <location>
        <position position="352"/>
    </location>
</feature>
<keyword evidence="4" id="KW-1185">Reference proteome</keyword>
<accession>A0A9P6QZF0</accession>
<dbReference type="Gene3D" id="1.10.10.60">
    <property type="entry name" value="Homeodomain-like"/>
    <property type="match status" value="1"/>
</dbReference>
<feature type="domain" description="DNA binding HTH" evidence="2">
    <location>
        <begin position="91"/>
        <end position="116"/>
    </location>
</feature>
<dbReference type="InterPro" id="IPR002197">
    <property type="entry name" value="HTH_Fis"/>
</dbReference>
<evidence type="ECO:0000313" key="4">
    <source>
        <dbReference type="Proteomes" id="UP000738325"/>
    </source>
</evidence>
<dbReference type="OrthoDB" id="2369075at2759"/>
<organism evidence="3 4">
    <name type="scientific">Dissophora globulifera</name>
    <dbReference type="NCBI Taxonomy" id="979702"/>
    <lineage>
        <taxon>Eukaryota</taxon>
        <taxon>Fungi</taxon>
        <taxon>Fungi incertae sedis</taxon>
        <taxon>Mucoromycota</taxon>
        <taxon>Mortierellomycotina</taxon>
        <taxon>Mortierellomycetes</taxon>
        <taxon>Mortierellales</taxon>
        <taxon>Mortierellaceae</taxon>
        <taxon>Dissophora</taxon>
    </lineage>
</organism>
<gene>
    <name evidence="3" type="ORF">BGZ99_002797</name>
</gene>
<feature type="compositionally biased region" description="Polar residues" evidence="1">
    <location>
        <begin position="55"/>
        <end position="69"/>
    </location>
</feature>
<evidence type="ECO:0000313" key="3">
    <source>
        <dbReference type="EMBL" id="KAG0303048.1"/>
    </source>
</evidence>
<dbReference type="EMBL" id="JAAAIP010001894">
    <property type="protein sequence ID" value="KAG0303048.1"/>
    <property type="molecule type" value="Genomic_DNA"/>
</dbReference>